<accession>A0A8R1DPQ2</accession>
<protein>
    <recommendedName>
        <fullName evidence="6">INTS8 TPR repeats domain-containing protein</fullName>
    </recommendedName>
</protein>
<organism evidence="7 8">
    <name type="scientific">Caenorhabditis japonica</name>
    <dbReference type="NCBI Taxonomy" id="281687"/>
    <lineage>
        <taxon>Eukaryota</taxon>
        <taxon>Metazoa</taxon>
        <taxon>Ecdysozoa</taxon>
        <taxon>Nematoda</taxon>
        <taxon>Chromadorea</taxon>
        <taxon>Rhabditida</taxon>
        <taxon>Rhabditina</taxon>
        <taxon>Rhabditomorpha</taxon>
        <taxon>Rhabditoidea</taxon>
        <taxon>Rhabditidae</taxon>
        <taxon>Peloderinae</taxon>
        <taxon>Caenorhabditis</taxon>
    </lineage>
</organism>
<dbReference type="EnsemblMetazoa" id="CJA08022.1">
    <property type="protein sequence ID" value="CJA08022.1"/>
    <property type="gene ID" value="WBGene00127226"/>
</dbReference>
<dbReference type="InterPro" id="IPR057980">
    <property type="entry name" value="TPR_INTS8"/>
</dbReference>
<evidence type="ECO:0000256" key="5">
    <source>
        <dbReference type="ARBA" id="ARBA00023242"/>
    </source>
</evidence>
<reference evidence="8" key="1">
    <citation type="submission" date="2010-08" db="EMBL/GenBank/DDBJ databases">
        <authorList>
            <consortium name="Caenorhabditis japonica Sequencing Consortium"/>
            <person name="Wilson R.K."/>
        </authorList>
    </citation>
    <scope>NUCLEOTIDE SEQUENCE [LARGE SCALE GENOMIC DNA]</scope>
    <source>
        <strain evidence="8">DF5081</strain>
    </source>
</reference>
<dbReference type="Proteomes" id="UP000005237">
    <property type="component" value="Unassembled WGS sequence"/>
</dbReference>
<dbReference type="GO" id="GO:0034472">
    <property type="term" value="P:snRNA 3'-end processing"/>
    <property type="evidence" value="ECO:0007669"/>
    <property type="project" value="InterPro"/>
</dbReference>
<keyword evidence="8" id="KW-1185">Reference proteome</keyword>
<feature type="domain" description="INTS8 TPR repeats" evidence="6">
    <location>
        <begin position="377"/>
        <end position="836"/>
    </location>
</feature>
<dbReference type="AlphaFoldDB" id="A0A8R1DPQ2"/>
<evidence type="ECO:0000259" key="6">
    <source>
        <dbReference type="Pfam" id="PF25756"/>
    </source>
</evidence>
<dbReference type="InterPro" id="IPR038751">
    <property type="entry name" value="INTS8"/>
</dbReference>
<dbReference type="PANTHER" id="PTHR13350:SF1">
    <property type="entry name" value="INTEGRATOR COMPLEX SUBUNIT 8"/>
    <property type="match status" value="1"/>
</dbReference>
<evidence type="ECO:0000313" key="8">
    <source>
        <dbReference type="Proteomes" id="UP000005237"/>
    </source>
</evidence>
<comment type="subcellular location">
    <subcellularLocation>
        <location evidence="2">Chromosome</location>
    </subcellularLocation>
    <subcellularLocation>
        <location evidence="1">Nucleus</location>
    </subcellularLocation>
</comment>
<dbReference type="PANTHER" id="PTHR13350">
    <property type="entry name" value="INTEGRATOR COMPLEX SUBUNIT 8"/>
    <property type="match status" value="1"/>
</dbReference>
<evidence type="ECO:0000256" key="2">
    <source>
        <dbReference type="ARBA" id="ARBA00004286"/>
    </source>
</evidence>
<proteinExistence type="inferred from homology"/>
<keyword evidence="4" id="KW-0158">Chromosome</keyword>
<evidence type="ECO:0000256" key="1">
    <source>
        <dbReference type="ARBA" id="ARBA00004123"/>
    </source>
</evidence>
<evidence type="ECO:0000313" key="7">
    <source>
        <dbReference type="EnsemblMetazoa" id="CJA08022.1"/>
    </source>
</evidence>
<sequence length="898" mass="102568">MDYPEVSNELSWFECFVDPSVVTQAVSDPEKRKQLPRLCIQFTEKGFLAEKEKDKGKLAIEELMLFERKAASMRLCAMAAFAALDYDIDYIIDNISRNELLTLRVLADNFYKVYNEKNLDATFGNWLFYRFVLSIDRRNRLPPPAPSATVPSTFSNGQLMPSDPALMRYEKVQRMIMELREHVLKARAFITELAEEPRDVVAPGIQCFLKPFVEMAPKSMTAALLGDRNVLIENPHADFEIDKVVLPKADVANKCLSELVQFLFTAGDLVEARKTLQRVVKPTISHPIVAIDEPVFQSYCMILNVRTPFVPANQSTVIKPFVFDQKVLADDNSELRKSELYRYRGAVETSGQLQQVWLSIGAFSYFFRNFFRLCLTRSSDPFWKLMTEYDLGVIKECIAELGPFWFPNTMQVSEFLSGILDPNGSSPKHTLQRILLAKLEQLTRMKNSEGFLDCMKMYFTEFGGSNQWMLLATYESIHVHASIGNYQCFLPYRRQLLDVKVDQALLIFKPDFTPTENSVKLINQCLALMLNFGEAKTVLERGGHLSIEMFKCVPIARILGAYLTNLDDMTAQKKCADGLWRTLTAKLIEAQSRAFRDRGRAAALGAESASSDAKLLAARKDLSTLFHLFDLIHEPRLIEFILAYVVCLHNKLMALQKKNQWMIHAKLLSLYSPDPNAPKLDLPNHDDVRQLLRMMIANAYAGSRTDPDILRTYGDFLYTEKDWQGAGEKYMEYFVSLSPTLQLNAADATIFDEVLLHRLRICLAHSGYLTLSLLVCQWMKASRMSEYQKAMQMLRNNETRDVGANCSGFVTDVTAIELLSQYYQANRMTKSLNTLVLFHFAYKTPRSVELTPDDHTEVNACDKMFPDSLIKYIEQLDAYEQTAVSDDRETSEIVCFRP</sequence>
<comment type="similarity">
    <text evidence="3">Belongs to the Integrator subunit 8 family.</text>
</comment>
<evidence type="ECO:0000256" key="3">
    <source>
        <dbReference type="ARBA" id="ARBA00007147"/>
    </source>
</evidence>
<evidence type="ECO:0000256" key="4">
    <source>
        <dbReference type="ARBA" id="ARBA00022454"/>
    </source>
</evidence>
<dbReference type="GO" id="GO:0005694">
    <property type="term" value="C:chromosome"/>
    <property type="evidence" value="ECO:0007669"/>
    <property type="project" value="UniProtKB-SubCell"/>
</dbReference>
<keyword evidence="5" id="KW-0539">Nucleus</keyword>
<dbReference type="GO" id="GO:0032039">
    <property type="term" value="C:integrator complex"/>
    <property type="evidence" value="ECO:0007669"/>
    <property type="project" value="TreeGrafter"/>
</dbReference>
<reference evidence="7" key="2">
    <citation type="submission" date="2022-06" db="UniProtKB">
        <authorList>
            <consortium name="EnsemblMetazoa"/>
        </authorList>
    </citation>
    <scope>IDENTIFICATION</scope>
    <source>
        <strain evidence="7">DF5081</strain>
    </source>
</reference>
<name>A0A8R1DPQ2_CAEJA</name>
<dbReference type="Pfam" id="PF25756">
    <property type="entry name" value="TPR_INTS8"/>
    <property type="match status" value="1"/>
</dbReference>